<evidence type="ECO:0000313" key="2">
    <source>
        <dbReference type="Proteomes" id="UP000753724"/>
    </source>
</evidence>
<evidence type="ECO:0008006" key="3">
    <source>
        <dbReference type="Google" id="ProtNLM"/>
    </source>
</evidence>
<dbReference type="Proteomes" id="UP000753724">
    <property type="component" value="Unassembled WGS sequence"/>
</dbReference>
<sequence length="214" mass="23894">MAVSSKSTKLDFEALFVRTLLSDVMEARGRRDADDTEANRRSLIRSSFAAAEGLVWQYRQHIIDIAETLNKLESREILALSEHSYHVNTSGNISTQPRFVPLTATVRLVARMAKKISPESAIDFDKNEWNQFQKAITIRNRLTHPKSAHDLQINKQDMTEAMTGFMWLCDALISSMAHANNALADFSAIAHACIKDLLAGDPDTVQAYLAASED</sequence>
<dbReference type="EMBL" id="JAAAPO010000005">
    <property type="protein sequence ID" value="NBC37582.1"/>
    <property type="molecule type" value="Genomic_DNA"/>
</dbReference>
<keyword evidence="2" id="KW-1185">Reference proteome</keyword>
<evidence type="ECO:0000313" key="1">
    <source>
        <dbReference type="EMBL" id="NBC37582.1"/>
    </source>
</evidence>
<comment type="caution">
    <text evidence="1">The sequence shown here is derived from an EMBL/GenBank/DDBJ whole genome shotgun (WGS) entry which is preliminary data.</text>
</comment>
<accession>A0ABW9XGA6</accession>
<name>A0ABW9XGA6_9SPHN</name>
<organism evidence="1 2">
    <name type="scientific">Novosphingobium ovatum</name>
    <dbReference type="NCBI Taxonomy" id="1908523"/>
    <lineage>
        <taxon>Bacteria</taxon>
        <taxon>Pseudomonadati</taxon>
        <taxon>Pseudomonadota</taxon>
        <taxon>Alphaproteobacteria</taxon>
        <taxon>Sphingomonadales</taxon>
        <taxon>Sphingomonadaceae</taxon>
        <taxon>Novosphingobium</taxon>
    </lineage>
</organism>
<gene>
    <name evidence="1" type="ORF">GTZ99_13590</name>
</gene>
<reference evidence="2" key="1">
    <citation type="submission" date="2020-01" db="EMBL/GenBank/DDBJ databases">
        <title>Sphingomonas sp. strain CSW-10.</title>
        <authorList>
            <person name="Chen W.-M."/>
        </authorList>
    </citation>
    <scope>NUCLEOTIDE SEQUENCE [LARGE SCALE GENOMIC DNA]</scope>
    <source>
        <strain evidence="2">FSY-8</strain>
    </source>
</reference>
<protein>
    <recommendedName>
        <fullName evidence="3">ApeA N-terminal domain-containing protein</fullName>
    </recommendedName>
</protein>
<proteinExistence type="predicted"/>
<dbReference type="RefSeq" id="WP_161719753.1">
    <property type="nucleotide sequence ID" value="NZ_JAAAPO010000005.1"/>
</dbReference>